<evidence type="ECO:0000256" key="1">
    <source>
        <dbReference type="SAM" id="Phobius"/>
    </source>
</evidence>
<evidence type="ECO:0000313" key="2">
    <source>
        <dbReference type="EMBL" id="PFG57422.1"/>
    </source>
</evidence>
<comment type="caution">
    <text evidence="2">The sequence shown here is derived from an EMBL/GenBank/DDBJ whole genome shotgun (WGS) entry which is preliminary data.</text>
</comment>
<reference evidence="2 3" key="1">
    <citation type="submission" date="2017-10" db="EMBL/GenBank/DDBJ databases">
        <title>Sequencing the genomes of 1000 actinobacteria strains.</title>
        <authorList>
            <person name="Klenk H.-P."/>
        </authorList>
    </citation>
    <scope>NUCLEOTIDE SEQUENCE [LARGE SCALE GENOMIC DNA]</scope>
    <source>
        <strain evidence="2 3">DSM 46092</strain>
    </source>
</reference>
<accession>A0A2A9G3I9</accession>
<dbReference type="Proteomes" id="UP000243542">
    <property type="component" value="Unassembled WGS sequence"/>
</dbReference>
<protein>
    <submittedName>
        <fullName evidence="2">Uncharacterized protein</fullName>
    </submittedName>
</protein>
<keyword evidence="1" id="KW-1133">Transmembrane helix</keyword>
<proteinExistence type="predicted"/>
<sequence length="109" mass="12109">MARLRVRGWLGLALLAAVAFVFTAFVGFAAVGLDSQEKREAVHQQYDREYLNQHSQESGQFFPMHEWCNADYDVVPGWINPALVIFAVVTVACLIGAAAATVRLIRNSR</sequence>
<organism evidence="2 3">
    <name type="scientific">Amycolatopsis sulphurea</name>
    <dbReference type="NCBI Taxonomy" id="76022"/>
    <lineage>
        <taxon>Bacteria</taxon>
        <taxon>Bacillati</taxon>
        <taxon>Actinomycetota</taxon>
        <taxon>Actinomycetes</taxon>
        <taxon>Pseudonocardiales</taxon>
        <taxon>Pseudonocardiaceae</taxon>
        <taxon>Amycolatopsis</taxon>
    </lineage>
</organism>
<gene>
    <name evidence="2" type="ORF">ATK36_1004</name>
</gene>
<feature type="transmembrane region" description="Helical" evidence="1">
    <location>
        <begin position="82"/>
        <end position="105"/>
    </location>
</feature>
<dbReference type="AlphaFoldDB" id="A0A2A9G3I9"/>
<keyword evidence="1" id="KW-0812">Transmembrane</keyword>
<dbReference type="EMBL" id="PDJK01000001">
    <property type="protein sequence ID" value="PFG57422.1"/>
    <property type="molecule type" value="Genomic_DNA"/>
</dbReference>
<keyword evidence="3" id="KW-1185">Reference proteome</keyword>
<name>A0A2A9G3I9_9PSEU</name>
<dbReference type="RefSeq" id="WP_098510005.1">
    <property type="nucleotide sequence ID" value="NZ_JBIAKZ010000006.1"/>
</dbReference>
<evidence type="ECO:0000313" key="3">
    <source>
        <dbReference type="Proteomes" id="UP000243542"/>
    </source>
</evidence>
<keyword evidence="1" id="KW-0472">Membrane</keyword>